<protein>
    <submittedName>
        <fullName evidence="2">Uncharacterized protein</fullName>
    </submittedName>
</protein>
<feature type="region of interest" description="Disordered" evidence="1">
    <location>
        <begin position="1"/>
        <end position="91"/>
    </location>
</feature>
<reference evidence="2 3" key="1">
    <citation type="submission" date="2024-02" db="EMBL/GenBank/DDBJ databases">
        <title>De novo assembly and annotation of 12 fungi associated with fruit tree decline syndrome in Ontario, Canada.</title>
        <authorList>
            <person name="Sulman M."/>
            <person name="Ellouze W."/>
            <person name="Ilyukhin E."/>
        </authorList>
    </citation>
    <scope>NUCLEOTIDE SEQUENCE [LARGE SCALE GENOMIC DNA]</scope>
    <source>
        <strain evidence="2 3">M1-105</strain>
    </source>
</reference>
<feature type="compositionally biased region" description="Low complexity" evidence="1">
    <location>
        <begin position="39"/>
        <end position="71"/>
    </location>
</feature>
<evidence type="ECO:0000256" key="1">
    <source>
        <dbReference type="SAM" id="MobiDB-lite"/>
    </source>
</evidence>
<keyword evidence="3" id="KW-1185">Reference proteome</keyword>
<feature type="compositionally biased region" description="Polar residues" evidence="1">
    <location>
        <begin position="74"/>
        <end position="83"/>
    </location>
</feature>
<evidence type="ECO:0000313" key="3">
    <source>
        <dbReference type="Proteomes" id="UP001521116"/>
    </source>
</evidence>
<name>A0ABR3SG25_9PEZI</name>
<comment type="caution">
    <text evidence="2">The sequence shown here is derived from an EMBL/GenBank/DDBJ whole genome shotgun (WGS) entry which is preliminary data.</text>
</comment>
<dbReference type="Proteomes" id="UP001521116">
    <property type="component" value="Unassembled WGS sequence"/>
</dbReference>
<accession>A0ABR3SG25</accession>
<dbReference type="EMBL" id="JAJVDC020000177">
    <property type="protein sequence ID" value="KAL1619984.1"/>
    <property type="molecule type" value="Genomic_DNA"/>
</dbReference>
<evidence type="ECO:0000313" key="2">
    <source>
        <dbReference type="EMBL" id="KAL1619984.1"/>
    </source>
</evidence>
<gene>
    <name evidence="2" type="ORF">SLS56_009857</name>
</gene>
<organism evidence="2 3">
    <name type="scientific">Neofusicoccum ribis</name>
    <dbReference type="NCBI Taxonomy" id="45134"/>
    <lineage>
        <taxon>Eukaryota</taxon>
        <taxon>Fungi</taxon>
        <taxon>Dikarya</taxon>
        <taxon>Ascomycota</taxon>
        <taxon>Pezizomycotina</taxon>
        <taxon>Dothideomycetes</taxon>
        <taxon>Dothideomycetes incertae sedis</taxon>
        <taxon>Botryosphaeriales</taxon>
        <taxon>Botryosphaeriaceae</taxon>
        <taxon>Neofusicoccum</taxon>
    </lineage>
</organism>
<feature type="compositionally biased region" description="Polar residues" evidence="1">
    <location>
        <begin position="9"/>
        <end position="22"/>
    </location>
</feature>
<sequence>MSDADGDSTMHSSPNSSPTTSEDLFPGSNPINETTSGGVALPTLPTLPTTAAAATSTPAAAVPSTPTTALASHSELSPPSSQGASANTSATRTAAAAADAVINENGKRVLPTGLNFGSASRIVPAAAADDGAAGAAEGGGGGAVSGGKRAMPGVHAASGYRWEREAEAPGWGWKNKKAQEEWAKAEEGLVERERMVKARYGDPLEERRGSAVGVKVAG</sequence>
<proteinExistence type="predicted"/>